<dbReference type="Gene3D" id="1.10.287.130">
    <property type="match status" value="1"/>
</dbReference>
<comment type="catalytic activity">
    <reaction evidence="1">
        <text>ATP + protein L-histidine = ADP + protein N-phospho-L-histidine.</text>
        <dbReference type="EC" id="2.7.13.3"/>
    </reaction>
</comment>
<evidence type="ECO:0000256" key="2">
    <source>
        <dbReference type="ARBA" id="ARBA00012438"/>
    </source>
</evidence>
<gene>
    <name evidence="6" type="ORF">AIOL_001208</name>
</gene>
<dbReference type="InterPro" id="IPR003594">
    <property type="entry name" value="HATPase_dom"/>
</dbReference>
<comment type="caution">
    <text evidence="6">The sequence shown here is derived from an EMBL/GenBank/DDBJ whole genome shotgun (WGS) entry which is preliminary data.</text>
</comment>
<proteinExistence type="predicted"/>
<accession>A0A0J9DZZ9</accession>
<dbReference type="PRINTS" id="PR00344">
    <property type="entry name" value="BCTRLSENSOR"/>
</dbReference>
<keyword evidence="7" id="KW-1185">Reference proteome</keyword>
<dbReference type="PROSITE" id="PS50109">
    <property type="entry name" value="HIS_KIN"/>
    <property type="match status" value="1"/>
</dbReference>
<dbReference type="Gene3D" id="3.30.565.10">
    <property type="entry name" value="Histidine kinase-like ATPase, C-terminal domain"/>
    <property type="match status" value="1"/>
</dbReference>
<dbReference type="Pfam" id="PF02518">
    <property type="entry name" value="HATPase_c"/>
    <property type="match status" value="1"/>
</dbReference>
<evidence type="ECO:0000313" key="7">
    <source>
        <dbReference type="Proteomes" id="UP000037178"/>
    </source>
</evidence>
<feature type="transmembrane region" description="Helical" evidence="4">
    <location>
        <begin position="43"/>
        <end position="62"/>
    </location>
</feature>
<keyword evidence="4" id="KW-0812">Transmembrane</keyword>
<dbReference type="PANTHER" id="PTHR43065">
    <property type="entry name" value="SENSOR HISTIDINE KINASE"/>
    <property type="match status" value="1"/>
</dbReference>
<evidence type="ECO:0000259" key="5">
    <source>
        <dbReference type="PROSITE" id="PS50109"/>
    </source>
</evidence>
<dbReference type="Pfam" id="PF00512">
    <property type="entry name" value="HisKA"/>
    <property type="match status" value="1"/>
</dbReference>
<name>A0A0J9DZZ9_9RHOB</name>
<dbReference type="STRING" id="1675527.AIOL_001208"/>
<dbReference type="SUPFAM" id="SSF55874">
    <property type="entry name" value="ATPase domain of HSP90 chaperone/DNA topoisomerase II/histidine kinase"/>
    <property type="match status" value="1"/>
</dbReference>
<keyword evidence="3" id="KW-0597">Phosphoprotein</keyword>
<keyword evidence="6" id="KW-0418">Kinase</keyword>
<dbReference type="PATRIC" id="fig|1675527.3.peg.1290"/>
<keyword evidence="4" id="KW-0472">Membrane</keyword>
<dbReference type="AlphaFoldDB" id="A0A0J9DZZ9"/>
<dbReference type="GO" id="GO:0000155">
    <property type="term" value="F:phosphorelay sensor kinase activity"/>
    <property type="evidence" value="ECO:0007669"/>
    <property type="project" value="InterPro"/>
</dbReference>
<dbReference type="InterPro" id="IPR036890">
    <property type="entry name" value="HATPase_C_sf"/>
</dbReference>
<evidence type="ECO:0000256" key="3">
    <source>
        <dbReference type="ARBA" id="ARBA00022553"/>
    </source>
</evidence>
<sequence>MNGHAELDRYLELETGNRRELMVRFGAGLLIAIYLYVSAGWLIGIIWFGVYVLLRLVYYGYLRYVRLSDQRLGLLISTLLSFAGLLTLQSLPLYLVLQRDPGMVLIGAAVLAASFISQVRRCDTHLPTVLSQVGLIVFAVGVVLWVWLPRLDLLAQQVIVGCLFCVTVFYFVEAVRVTRQLRLQSDQRSKVTAQQEKLAALGRLVGGVSHDFNNALVGISGSLELYHEVKTDADRAELVRDALEASLRAEALTKQLLVFARRADVSPRMLEARGVVEELAAFAKRVIPASIDVTFRIGAPDIWVEADRDLLVTALINLLVNARDAVVQGGTIEVSVSRYHNDEPVACATGGVLPPNDWVVLSVKDTGVGIAPEDLLKTVEPFYTTKQEGEGTGLGLPMVLGLAESCGGCLSILSEQGAWTDARIILPEAAAPAASASATAADPAATRAATAT</sequence>
<feature type="transmembrane region" description="Helical" evidence="4">
    <location>
        <begin position="154"/>
        <end position="172"/>
    </location>
</feature>
<evidence type="ECO:0000313" key="6">
    <source>
        <dbReference type="EMBL" id="KMW56256.1"/>
    </source>
</evidence>
<protein>
    <recommendedName>
        <fullName evidence="2">histidine kinase</fullName>
        <ecNumber evidence="2">2.7.13.3</ecNumber>
    </recommendedName>
</protein>
<organism evidence="6 7">
    <name type="scientific">Candidatus Rhodobacter oscarellae</name>
    <dbReference type="NCBI Taxonomy" id="1675527"/>
    <lineage>
        <taxon>Bacteria</taxon>
        <taxon>Pseudomonadati</taxon>
        <taxon>Pseudomonadota</taxon>
        <taxon>Alphaproteobacteria</taxon>
        <taxon>Rhodobacterales</taxon>
        <taxon>Rhodobacter group</taxon>
        <taxon>Rhodobacter</taxon>
    </lineage>
</organism>
<dbReference type="SUPFAM" id="SSF47384">
    <property type="entry name" value="Homodimeric domain of signal transducing histidine kinase"/>
    <property type="match status" value="1"/>
</dbReference>
<evidence type="ECO:0000256" key="4">
    <source>
        <dbReference type="SAM" id="Phobius"/>
    </source>
</evidence>
<dbReference type="InterPro" id="IPR036097">
    <property type="entry name" value="HisK_dim/P_sf"/>
</dbReference>
<dbReference type="EMBL" id="LFTY01000002">
    <property type="protein sequence ID" value="KMW56256.1"/>
    <property type="molecule type" value="Genomic_DNA"/>
</dbReference>
<feature type="domain" description="Histidine kinase" evidence="5">
    <location>
        <begin position="207"/>
        <end position="430"/>
    </location>
</feature>
<dbReference type="Proteomes" id="UP000037178">
    <property type="component" value="Unassembled WGS sequence"/>
</dbReference>
<dbReference type="PANTHER" id="PTHR43065:SF42">
    <property type="entry name" value="TWO-COMPONENT SENSOR PPRA"/>
    <property type="match status" value="1"/>
</dbReference>
<dbReference type="InterPro" id="IPR003661">
    <property type="entry name" value="HisK_dim/P_dom"/>
</dbReference>
<feature type="transmembrane region" description="Helical" evidence="4">
    <location>
        <begin position="101"/>
        <end position="117"/>
    </location>
</feature>
<dbReference type="EC" id="2.7.13.3" evidence="2"/>
<feature type="transmembrane region" description="Helical" evidence="4">
    <location>
        <begin position="74"/>
        <end position="95"/>
    </location>
</feature>
<evidence type="ECO:0000256" key="1">
    <source>
        <dbReference type="ARBA" id="ARBA00000085"/>
    </source>
</evidence>
<dbReference type="CDD" id="cd00082">
    <property type="entry name" value="HisKA"/>
    <property type="match status" value="1"/>
</dbReference>
<dbReference type="InterPro" id="IPR004358">
    <property type="entry name" value="Sig_transdc_His_kin-like_C"/>
</dbReference>
<feature type="transmembrane region" description="Helical" evidence="4">
    <location>
        <begin position="129"/>
        <end position="148"/>
    </location>
</feature>
<keyword evidence="6" id="KW-0808">Transferase</keyword>
<dbReference type="SMART" id="SM00387">
    <property type="entry name" value="HATPase_c"/>
    <property type="match status" value="1"/>
</dbReference>
<dbReference type="InterPro" id="IPR005467">
    <property type="entry name" value="His_kinase_dom"/>
</dbReference>
<keyword evidence="4" id="KW-1133">Transmembrane helix</keyword>
<reference evidence="6 7" key="1">
    <citation type="submission" date="2015-06" db="EMBL/GenBank/DDBJ databases">
        <title>Draft genome sequence of an Alphaproteobacteria species associated to the Mediterranean sponge Oscarella lobularis.</title>
        <authorList>
            <person name="Jourda C."/>
            <person name="Santini S."/>
            <person name="Claverie J.-M."/>
        </authorList>
    </citation>
    <scope>NUCLEOTIDE SEQUENCE [LARGE SCALE GENOMIC DNA]</scope>
    <source>
        <strain evidence="6">IGS</strain>
    </source>
</reference>
<dbReference type="SMART" id="SM00388">
    <property type="entry name" value="HisKA"/>
    <property type="match status" value="1"/>
</dbReference>